<dbReference type="RefSeq" id="WP_146355221.1">
    <property type="nucleotide sequence ID" value="NZ_VOIR01000011.1"/>
</dbReference>
<comment type="caution">
    <text evidence="2">The sequence shown here is derived from an EMBL/GenBank/DDBJ whole genome shotgun (WGS) entry which is preliminary data.</text>
</comment>
<keyword evidence="3" id="KW-1185">Reference proteome</keyword>
<evidence type="ECO:0000313" key="3">
    <source>
        <dbReference type="Proteomes" id="UP000323221"/>
    </source>
</evidence>
<dbReference type="EMBL" id="VOIR01000011">
    <property type="protein sequence ID" value="KAA6436452.1"/>
    <property type="molecule type" value="Genomic_DNA"/>
</dbReference>
<dbReference type="Proteomes" id="UP000323221">
    <property type="component" value="Unassembled WGS sequence"/>
</dbReference>
<sequence length="166" mass="18177">MKQASPLLARIREITRYDSQLRERGFGLPETMVSLTLLLFVVLPMILTATLAQLKLDENDRRIAAQTDVVSADIQLRSHLLDYRTGTVTLLWPDEVPLDLATGDNKPIVIGTISGFTADGTPVFSTAVRAGWDNYAIKGTTAGGWSSIYDRATSKFYKVAAPSSTE</sequence>
<organism evidence="2 3">
    <name type="scientific">Agrococcus sediminis</name>
    <dbReference type="NCBI Taxonomy" id="2599924"/>
    <lineage>
        <taxon>Bacteria</taxon>
        <taxon>Bacillati</taxon>
        <taxon>Actinomycetota</taxon>
        <taxon>Actinomycetes</taxon>
        <taxon>Micrococcales</taxon>
        <taxon>Microbacteriaceae</taxon>
        <taxon>Agrococcus</taxon>
    </lineage>
</organism>
<keyword evidence="1" id="KW-0812">Transmembrane</keyword>
<reference evidence="2 3" key="1">
    <citation type="submission" date="2019-08" db="EMBL/GenBank/DDBJ databases">
        <title>Agrococcus lahaulensis sp. nov., isolated from a cold desert of the Indian Himalayas.</title>
        <authorList>
            <person name="Qu J.H."/>
        </authorList>
    </citation>
    <scope>NUCLEOTIDE SEQUENCE [LARGE SCALE GENOMIC DNA]</scope>
    <source>
        <strain evidence="2 3">NS18</strain>
    </source>
</reference>
<protein>
    <submittedName>
        <fullName evidence="2">Uncharacterized protein</fullName>
    </submittedName>
</protein>
<evidence type="ECO:0000313" key="2">
    <source>
        <dbReference type="EMBL" id="KAA6436452.1"/>
    </source>
</evidence>
<feature type="transmembrane region" description="Helical" evidence="1">
    <location>
        <begin position="32"/>
        <end position="52"/>
    </location>
</feature>
<gene>
    <name evidence="2" type="ORF">FQ330_03345</name>
</gene>
<proteinExistence type="predicted"/>
<evidence type="ECO:0000256" key="1">
    <source>
        <dbReference type="SAM" id="Phobius"/>
    </source>
</evidence>
<dbReference type="AlphaFoldDB" id="A0A5M8QQI7"/>
<keyword evidence="1" id="KW-0472">Membrane</keyword>
<keyword evidence="1" id="KW-1133">Transmembrane helix</keyword>
<name>A0A5M8QQI7_9MICO</name>
<accession>A0A5M8QQI7</accession>